<dbReference type="PANTHER" id="PTHR11705:SF91">
    <property type="entry name" value="FI01817P-RELATED"/>
    <property type="match status" value="1"/>
</dbReference>
<keyword evidence="4" id="KW-0645">Protease</keyword>
<dbReference type="InterPro" id="IPR000834">
    <property type="entry name" value="Peptidase_M14"/>
</dbReference>
<reference evidence="13 14" key="1">
    <citation type="journal article" date="2015" name="Genome Biol.">
        <title>Comparative genomics of Steinernema reveals deeply conserved gene regulatory networks.</title>
        <authorList>
            <person name="Dillman A.R."/>
            <person name="Macchietto M."/>
            <person name="Porter C.F."/>
            <person name="Rogers A."/>
            <person name="Williams B."/>
            <person name="Antoshechkin I."/>
            <person name="Lee M.M."/>
            <person name="Goodwin Z."/>
            <person name="Lu X."/>
            <person name="Lewis E.E."/>
            <person name="Goodrich-Blair H."/>
            <person name="Stock S.P."/>
            <person name="Adams B.J."/>
            <person name="Sternberg P.W."/>
            <person name="Mortazavi A."/>
        </authorList>
    </citation>
    <scope>NUCLEOTIDE SEQUENCE [LARGE SCALE GENOMIC DNA]</scope>
    <source>
        <strain evidence="13 14">ALL</strain>
    </source>
</reference>
<evidence type="ECO:0000313" key="14">
    <source>
        <dbReference type="Proteomes" id="UP000298663"/>
    </source>
</evidence>
<evidence type="ECO:0000256" key="11">
    <source>
        <dbReference type="SAM" id="SignalP"/>
    </source>
</evidence>
<keyword evidence="6 11" id="KW-0732">Signal</keyword>
<evidence type="ECO:0000256" key="8">
    <source>
        <dbReference type="ARBA" id="ARBA00022833"/>
    </source>
</evidence>
<feature type="signal peptide" evidence="11">
    <location>
        <begin position="1"/>
        <end position="20"/>
    </location>
</feature>
<gene>
    <name evidence="13" type="ORF">L596_021669</name>
</gene>
<dbReference type="PRINTS" id="PR00765">
    <property type="entry name" value="CRBOXYPTASEA"/>
</dbReference>
<keyword evidence="7" id="KW-0378">Hydrolase</keyword>
<dbReference type="SUPFAM" id="SSF53187">
    <property type="entry name" value="Zn-dependent exopeptidases"/>
    <property type="match status" value="1"/>
</dbReference>
<dbReference type="Proteomes" id="UP000298663">
    <property type="component" value="Unassembled WGS sequence"/>
</dbReference>
<evidence type="ECO:0000256" key="6">
    <source>
        <dbReference type="ARBA" id="ARBA00022729"/>
    </source>
</evidence>
<dbReference type="OrthoDB" id="3626597at2759"/>
<dbReference type="GO" id="GO:0008270">
    <property type="term" value="F:zinc ion binding"/>
    <property type="evidence" value="ECO:0007669"/>
    <property type="project" value="InterPro"/>
</dbReference>
<dbReference type="Pfam" id="PF00246">
    <property type="entry name" value="Peptidase_M14"/>
    <property type="match status" value="1"/>
</dbReference>
<dbReference type="EMBL" id="AZBU02000007">
    <property type="protein sequence ID" value="TKR69521.1"/>
    <property type="molecule type" value="Genomic_DNA"/>
</dbReference>
<comment type="similarity">
    <text evidence="2 10">Belongs to the peptidase M14 family.</text>
</comment>
<protein>
    <recommendedName>
        <fullName evidence="12">Peptidase M14 domain-containing protein</fullName>
    </recommendedName>
</protein>
<dbReference type="GO" id="GO:0005615">
    <property type="term" value="C:extracellular space"/>
    <property type="evidence" value="ECO:0007669"/>
    <property type="project" value="TreeGrafter"/>
</dbReference>
<evidence type="ECO:0000313" key="13">
    <source>
        <dbReference type="EMBL" id="TKR69521.1"/>
    </source>
</evidence>
<dbReference type="InterPro" id="IPR057246">
    <property type="entry name" value="CARBOXYPEPT_ZN_1"/>
</dbReference>
<keyword evidence="8" id="KW-0862">Zinc</keyword>
<feature type="chain" id="PRO_5020978895" description="Peptidase M14 domain-containing protein" evidence="11">
    <location>
        <begin position="21"/>
        <end position="335"/>
    </location>
</feature>
<evidence type="ECO:0000256" key="3">
    <source>
        <dbReference type="ARBA" id="ARBA00022645"/>
    </source>
</evidence>
<evidence type="ECO:0000256" key="9">
    <source>
        <dbReference type="ARBA" id="ARBA00023049"/>
    </source>
</evidence>
<name>A0A4U5MJJ0_STECR</name>
<sequence length="335" mass="37975">MRAVVLSALLAIFGLPEALSFDLNTYHVFDDIQEYLNDLTQEHPDLVELIKIGSSHENRSLTVVKLEDKNLKTVRPALWIDAGIHATEWIAPTTALNLIDQVLKHPEILKNVTIYVLPVVNPDGYEWSINKDRFWRRNRRPAECGNPNNCCQGVDLNRNFDSDWKPIPGPCSFTHPGLSPFSEPESRAIRDFLTSTKMQLYLAIHSYGQQFLLPKGIDQNHPVRSLAMKASEALKSVHGREYVVGTSLEITKSTSGGLAKDWAYDIGIPYSYTLELRPNKPQKELVPFCGLSLACGFILHPKEIKATFEEFYMAFTVMAKHVTDEFKQKENLIFT</sequence>
<keyword evidence="3" id="KW-0121">Carboxypeptidase</keyword>
<evidence type="ECO:0000256" key="10">
    <source>
        <dbReference type="PROSITE-ProRule" id="PRU01379"/>
    </source>
</evidence>
<keyword evidence="5" id="KW-0479">Metal-binding</keyword>
<dbReference type="GO" id="GO:0006508">
    <property type="term" value="P:proteolysis"/>
    <property type="evidence" value="ECO:0007669"/>
    <property type="project" value="UniProtKB-KW"/>
</dbReference>
<comment type="caution">
    <text evidence="13">The sequence shown here is derived from an EMBL/GenBank/DDBJ whole genome shotgun (WGS) entry which is preliminary data.</text>
</comment>
<evidence type="ECO:0000256" key="5">
    <source>
        <dbReference type="ARBA" id="ARBA00022723"/>
    </source>
</evidence>
<accession>A0A4U5MJJ0</accession>
<dbReference type="FunFam" id="3.40.630.10:FF:000084">
    <property type="entry name" value="Carboxypeptidase B2"/>
    <property type="match status" value="1"/>
</dbReference>
<dbReference type="GO" id="GO:0004181">
    <property type="term" value="F:metallocarboxypeptidase activity"/>
    <property type="evidence" value="ECO:0007669"/>
    <property type="project" value="InterPro"/>
</dbReference>
<evidence type="ECO:0000256" key="1">
    <source>
        <dbReference type="ARBA" id="ARBA00001947"/>
    </source>
</evidence>
<proteinExistence type="inferred from homology"/>
<dbReference type="AlphaFoldDB" id="A0A4U5MJJ0"/>
<evidence type="ECO:0000259" key="12">
    <source>
        <dbReference type="PROSITE" id="PS52035"/>
    </source>
</evidence>
<dbReference type="PROSITE" id="PS52035">
    <property type="entry name" value="PEPTIDASE_M14"/>
    <property type="match status" value="1"/>
</dbReference>
<dbReference type="PANTHER" id="PTHR11705">
    <property type="entry name" value="PROTEASE FAMILY M14 CARBOXYPEPTIDASE A,B"/>
    <property type="match status" value="1"/>
</dbReference>
<evidence type="ECO:0000256" key="7">
    <source>
        <dbReference type="ARBA" id="ARBA00022801"/>
    </source>
</evidence>
<feature type="active site" description="Proton donor/acceptor" evidence="10">
    <location>
        <position position="275"/>
    </location>
</feature>
<dbReference type="PROSITE" id="PS00132">
    <property type="entry name" value="CARBOXYPEPT_ZN_1"/>
    <property type="match status" value="1"/>
</dbReference>
<organism evidence="13 14">
    <name type="scientific">Steinernema carpocapsae</name>
    <name type="common">Entomopathogenic nematode</name>
    <dbReference type="NCBI Taxonomy" id="34508"/>
    <lineage>
        <taxon>Eukaryota</taxon>
        <taxon>Metazoa</taxon>
        <taxon>Ecdysozoa</taxon>
        <taxon>Nematoda</taxon>
        <taxon>Chromadorea</taxon>
        <taxon>Rhabditida</taxon>
        <taxon>Tylenchina</taxon>
        <taxon>Panagrolaimomorpha</taxon>
        <taxon>Strongyloidoidea</taxon>
        <taxon>Steinernematidae</taxon>
        <taxon>Steinernema</taxon>
    </lineage>
</organism>
<reference evidence="13 14" key="2">
    <citation type="journal article" date="2019" name="G3 (Bethesda)">
        <title>Hybrid Assembly of the Genome of the Entomopathogenic Nematode Steinernema carpocapsae Identifies the X-Chromosome.</title>
        <authorList>
            <person name="Serra L."/>
            <person name="Macchietto M."/>
            <person name="Macias-Munoz A."/>
            <person name="McGill C.J."/>
            <person name="Rodriguez I.M."/>
            <person name="Rodriguez B."/>
            <person name="Murad R."/>
            <person name="Mortazavi A."/>
        </authorList>
    </citation>
    <scope>NUCLEOTIDE SEQUENCE [LARGE SCALE GENOMIC DNA]</scope>
    <source>
        <strain evidence="13 14">ALL</strain>
    </source>
</reference>
<evidence type="ECO:0000256" key="4">
    <source>
        <dbReference type="ARBA" id="ARBA00022670"/>
    </source>
</evidence>
<evidence type="ECO:0000256" key="2">
    <source>
        <dbReference type="ARBA" id="ARBA00005988"/>
    </source>
</evidence>
<feature type="domain" description="Peptidase M14" evidence="12">
    <location>
        <begin position="25"/>
        <end position="322"/>
    </location>
</feature>
<dbReference type="SMART" id="SM00631">
    <property type="entry name" value="Zn_pept"/>
    <property type="match status" value="1"/>
</dbReference>
<comment type="cofactor">
    <cofactor evidence="1">
        <name>Zn(2+)</name>
        <dbReference type="ChEBI" id="CHEBI:29105"/>
    </cofactor>
</comment>
<dbReference type="STRING" id="34508.A0A4U5MJJ0"/>
<dbReference type="Gene3D" id="3.40.630.10">
    <property type="entry name" value="Zn peptidases"/>
    <property type="match status" value="1"/>
</dbReference>
<keyword evidence="9" id="KW-0482">Metalloprotease</keyword>
<keyword evidence="14" id="KW-1185">Reference proteome</keyword>